<evidence type="ECO:0000256" key="3">
    <source>
        <dbReference type="ARBA" id="ARBA00022989"/>
    </source>
</evidence>
<comment type="subcellular location">
    <subcellularLocation>
        <location evidence="1">Membrane</location>
        <topology evidence="1">Multi-pass membrane protein</topology>
    </subcellularLocation>
</comment>
<evidence type="ECO:0000256" key="4">
    <source>
        <dbReference type="ARBA" id="ARBA00023136"/>
    </source>
</evidence>
<name>A0A8S1T8H3_PAROT</name>
<dbReference type="InterPro" id="IPR050818">
    <property type="entry name" value="KCNH_animal-type"/>
</dbReference>
<dbReference type="PANTHER" id="PTHR10217">
    <property type="entry name" value="VOLTAGE AND LIGAND GATED POTASSIUM CHANNEL"/>
    <property type="match status" value="1"/>
</dbReference>
<dbReference type="Proteomes" id="UP000683925">
    <property type="component" value="Unassembled WGS sequence"/>
</dbReference>
<evidence type="ECO:0000256" key="1">
    <source>
        <dbReference type="ARBA" id="ARBA00004141"/>
    </source>
</evidence>
<accession>A0A8S1T8H3</accession>
<feature type="transmembrane region" description="Helical" evidence="5">
    <location>
        <begin position="204"/>
        <end position="224"/>
    </location>
</feature>
<sequence length="794" mass="95026">MYEMQSFKNMIWKKKGLIITIRIFTFIRKMLSNLHSYQFRKLTHQNFKALNDQSAYYRFYANQNYVNSNLTYMDKIRYWFNANNFLNKIKTGYKYTLFSHTINPNNSFKLIFDFILSIMLIINVTYLPMNMSFNIEWPEAEVILLMLPDYLFLIHIILQFNTAYYDSGVLKSQRKEIAKHYLKNSCILDCLSMVPLIFNFDQSYFLNFFILLRLNALVDILLFFEENYNMRKNYGTYIDVIKLMSIFLYSSHIFACLFFLIAKTEISDGVQNTWIQINHIQDVSWEQQYVTALYWGSVTTLTIGYGDILPTTNIERAYVILVALLSSIVFGFTISNIGQIFNNITELKKTQRHRMSMITSFIQKRGLNKELEIRVRKFFEYYFQIEENRDQECEVLMQQLTEDLRKEVKIDFYKKYLMKQPLIFKTFSEEFINKICLIMHERLLIPEERFLFKGDQVNELSFIIEGYADIIIEFNKNKQNKLSQIRRLDSSQSIAMNYFFTQSPIPYTIKSKTFTRIVQINLQELQQLLVGYPKDWQKFKKLQQSMRLNECPLIECDICKQTHQLEKCNVLFYTPNSKQIIKKIYQVKQDRSNFIRENRIQYQTFNDKLSIQEGVLSFAVDENYFQKESINEEFVQKYDFVRLRNAELNMENRSVKIAQSSKEEPKIIKRRNGVRASIRQVIAESNESSDSDSQNLIQMFKILSYRSSEQIEFKNYPDQILYNEYLNIIKPDVVSYLDKQKEFEHFNPQDNITNVLQRNIEVNKNYLKLKTKKSRRLIKKSTWLDSVKPKKVQF</sequence>
<dbReference type="PANTHER" id="PTHR10217:SF435">
    <property type="entry name" value="POTASSIUM VOLTAGE-GATED CHANNEL PROTEIN EAG"/>
    <property type="match status" value="1"/>
</dbReference>
<dbReference type="GO" id="GO:0005249">
    <property type="term" value="F:voltage-gated potassium channel activity"/>
    <property type="evidence" value="ECO:0007669"/>
    <property type="project" value="TreeGrafter"/>
</dbReference>
<dbReference type="PROSITE" id="PS50042">
    <property type="entry name" value="CNMP_BINDING_3"/>
    <property type="match status" value="1"/>
</dbReference>
<dbReference type="OrthoDB" id="290889at2759"/>
<evidence type="ECO:0000259" key="6">
    <source>
        <dbReference type="PROSITE" id="PS50042"/>
    </source>
</evidence>
<proteinExistence type="predicted"/>
<dbReference type="CDD" id="cd00038">
    <property type="entry name" value="CAP_ED"/>
    <property type="match status" value="1"/>
</dbReference>
<feature type="transmembrane region" description="Helical" evidence="5">
    <location>
        <begin position="110"/>
        <end position="129"/>
    </location>
</feature>
<keyword evidence="3 5" id="KW-1133">Transmembrane helix</keyword>
<keyword evidence="2 5" id="KW-0812">Transmembrane</keyword>
<comment type="caution">
    <text evidence="7">The sequence shown here is derived from an EMBL/GenBank/DDBJ whole genome shotgun (WGS) entry which is preliminary data.</text>
</comment>
<feature type="domain" description="Cyclic nucleotide-binding" evidence="6">
    <location>
        <begin position="423"/>
        <end position="529"/>
    </location>
</feature>
<dbReference type="EMBL" id="CAJJDP010000020">
    <property type="protein sequence ID" value="CAD8147907.1"/>
    <property type="molecule type" value="Genomic_DNA"/>
</dbReference>
<feature type="transmembrane region" description="Helical" evidence="5">
    <location>
        <begin position="317"/>
        <end position="341"/>
    </location>
</feature>
<dbReference type="InterPro" id="IPR000595">
    <property type="entry name" value="cNMP-bd_dom"/>
</dbReference>
<reference evidence="7" key="1">
    <citation type="submission" date="2021-01" db="EMBL/GenBank/DDBJ databases">
        <authorList>
            <consortium name="Genoscope - CEA"/>
            <person name="William W."/>
        </authorList>
    </citation>
    <scope>NUCLEOTIDE SEQUENCE</scope>
</reference>
<feature type="transmembrane region" description="Helical" evidence="5">
    <location>
        <begin position="236"/>
        <end position="262"/>
    </location>
</feature>
<evidence type="ECO:0000313" key="8">
    <source>
        <dbReference type="Proteomes" id="UP000683925"/>
    </source>
</evidence>
<evidence type="ECO:0000256" key="2">
    <source>
        <dbReference type="ARBA" id="ARBA00022692"/>
    </source>
</evidence>
<keyword evidence="4 5" id="KW-0472">Membrane</keyword>
<keyword evidence="8" id="KW-1185">Reference proteome</keyword>
<gene>
    <name evidence="7" type="ORF">POCTA_138.1.T0200260</name>
</gene>
<feature type="transmembrane region" description="Helical" evidence="5">
    <location>
        <begin position="141"/>
        <end position="160"/>
    </location>
</feature>
<dbReference type="GO" id="GO:0005886">
    <property type="term" value="C:plasma membrane"/>
    <property type="evidence" value="ECO:0007669"/>
    <property type="project" value="TreeGrafter"/>
</dbReference>
<evidence type="ECO:0000256" key="5">
    <source>
        <dbReference type="SAM" id="Phobius"/>
    </source>
</evidence>
<dbReference type="AlphaFoldDB" id="A0A8S1T8H3"/>
<evidence type="ECO:0000313" key="7">
    <source>
        <dbReference type="EMBL" id="CAD8147907.1"/>
    </source>
</evidence>
<organism evidence="7 8">
    <name type="scientific">Paramecium octaurelia</name>
    <dbReference type="NCBI Taxonomy" id="43137"/>
    <lineage>
        <taxon>Eukaryota</taxon>
        <taxon>Sar</taxon>
        <taxon>Alveolata</taxon>
        <taxon>Ciliophora</taxon>
        <taxon>Intramacronucleata</taxon>
        <taxon>Oligohymenophorea</taxon>
        <taxon>Peniculida</taxon>
        <taxon>Parameciidae</taxon>
        <taxon>Paramecium</taxon>
    </lineage>
</organism>
<dbReference type="GO" id="GO:0042391">
    <property type="term" value="P:regulation of membrane potential"/>
    <property type="evidence" value="ECO:0007669"/>
    <property type="project" value="TreeGrafter"/>
</dbReference>
<dbReference type="InterPro" id="IPR005821">
    <property type="entry name" value="Ion_trans_dom"/>
</dbReference>
<dbReference type="Pfam" id="PF00520">
    <property type="entry name" value="Ion_trans"/>
    <property type="match status" value="1"/>
</dbReference>
<protein>
    <recommendedName>
        <fullName evidence="6">Cyclic nucleotide-binding domain-containing protein</fullName>
    </recommendedName>
</protein>